<dbReference type="EMBL" id="FZNR01000009">
    <property type="protein sequence ID" value="SNS05135.1"/>
    <property type="molecule type" value="Genomic_DNA"/>
</dbReference>
<dbReference type="Proteomes" id="UP000198415">
    <property type="component" value="Unassembled WGS sequence"/>
</dbReference>
<reference evidence="1 2" key="1">
    <citation type="submission" date="2017-06" db="EMBL/GenBank/DDBJ databases">
        <authorList>
            <person name="Kim H.J."/>
            <person name="Triplett B.A."/>
        </authorList>
    </citation>
    <scope>NUCLEOTIDE SEQUENCE [LARGE SCALE GENOMIC DNA]</scope>
    <source>
        <strain evidence="1 2">DSM 43151</strain>
    </source>
</reference>
<evidence type="ECO:0000313" key="1">
    <source>
        <dbReference type="EMBL" id="SNS05135.1"/>
    </source>
</evidence>
<name>A0A239BAX2_9ACTN</name>
<accession>A0A239BAX2</accession>
<evidence type="ECO:0000313" key="2">
    <source>
        <dbReference type="Proteomes" id="UP000198415"/>
    </source>
</evidence>
<dbReference type="RefSeq" id="WP_179277245.1">
    <property type="nucleotide sequence ID" value="NZ_BOMU01000059.1"/>
</dbReference>
<proteinExistence type="predicted"/>
<dbReference type="AlphaFoldDB" id="A0A239BAX2"/>
<protein>
    <submittedName>
        <fullName evidence="1">Uncharacterized protein</fullName>
    </submittedName>
</protein>
<sequence>MASLASVVRITARQSACWRECAGCTDLAPLAPNQTHCNGCRAERRRVSTRRAPQAA</sequence>
<organism evidence="1 2">
    <name type="scientific">Actinoplanes regularis</name>
    <dbReference type="NCBI Taxonomy" id="52697"/>
    <lineage>
        <taxon>Bacteria</taxon>
        <taxon>Bacillati</taxon>
        <taxon>Actinomycetota</taxon>
        <taxon>Actinomycetes</taxon>
        <taxon>Micromonosporales</taxon>
        <taxon>Micromonosporaceae</taxon>
        <taxon>Actinoplanes</taxon>
    </lineage>
</organism>
<gene>
    <name evidence="1" type="ORF">SAMN06264365_10992</name>
</gene>
<keyword evidence="2" id="KW-1185">Reference proteome</keyword>